<comment type="function">
    <text evidence="6">Specifically methylates the guanine in position 2445 (m2G2445) and the guanine in position 2069 (m7G2069) of 23S rRNA.</text>
</comment>
<dbReference type="NCBIfam" id="NF008748">
    <property type="entry name" value="PRK11783.1"/>
    <property type="match status" value="1"/>
</dbReference>
<dbReference type="PATRIC" id="fig|1137280.3.peg.1115"/>
<reference evidence="9 10" key="1">
    <citation type="submission" date="2012-12" db="EMBL/GenBank/DDBJ databases">
        <title>Genome assembly of Marinobacter sp. AK21.</title>
        <authorList>
            <person name="Khatri I."/>
            <person name="Kumar R."/>
            <person name="Vaidya B."/>
            <person name="Subramanian S."/>
            <person name="Pinnaka A."/>
        </authorList>
    </citation>
    <scope>NUCLEOTIDE SEQUENCE [LARGE SCALE GENOMIC DNA]</scope>
    <source>
        <strain evidence="9 10">AK21</strain>
    </source>
</reference>
<dbReference type="PROSITE" id="PS00092">
    <property type="entry name" value="N6_MTASE"/>
    <property type="match status" value="1"/>
</dbReference>
<dbReference type="PROSITE" id="PS01261">
    <property type="entry name" value="UPF0020"/>
    <property type="match status" value="1"/>
</dbReference>
<keyword evidence="4 6" id="KW-0808">Transferase</keyword>
<dbReference type="Proteomes" id="UP000035057">
    <property type="component" value="Unassembled WGS sequence"/>
</dbReference>
<evidence type="ECO:0000256" key="5">
    <source>
        <dbReference type="ARBA" id="ARBA00022691"/>
    </source>
</evidence>
<protein>
    <recommendedName>
        <fullName evidence="6">Ribosomal RNA large subunit methyltransferase K/L</fullName>
    </recommendedName>
    <domain>
        <recommendedName>
            <fullName evidence="6">23S rRNA m2G2445 methyltransferase</fullName>
            <ecNumber evidence="6">2.1.1.173</ecNumber>
        </recommendedName>
        <alternativeName>
            <fullName evidence="6">rRNA (guanine-N(2)-)-methyltransferase RlmL</fullName>
        </alternativeName>
    </domain>
    <domain>
        <recommendedName>
            <fullName evidence="6">23S rRNA m7G2069 methyltransferase</fullName>
            <ecNumber evidence="6">2.1.1.264</ecNumber>
        </recommendedName>
        <alternativeName>
            <fullName evidence="6">rRNA (guanine-N(7)-)-methyltransferase RlmK</fullName>
        </alternativeName>
    </domain>
</protein>
<evidence type="ECO:0000256" key="1">
    <source>
        <dbReference type="ARBA" id="ARBA00022490"/>
    </source>
</evidence>
<evidence type="ECO:0000313" key="9">
    <source>
        <dbReference type="EMBL" id="KEF32666.1"/>
    </source>
</evidence>
<dbReference type="PIRSF" id="PIRSF037618">
    <property type="entry name" value="RNA_Mtase_bacteria_prd"/>
    <property type="match status" value="1"/>
</dbReference>
<dbReference type="CDD" id="cd11715">
    <property type="entry name" value="THUMP_AdoMetMT"/>
    <property type="match status" value="1"/>
</dbReference>
<comment type="catalytic activity">
    <reaction evidence="6">
        <text>guanosine(2445) in 23S rRNA + S-adenosyl-L-methionine = N(2)-methylguanosine(2445) in 23S rRNA + S-adenosyl-L-homocysteine + H(+)</text>
        <dbReference type="Rhea" id="RHEA:42740"/>
        <dbReference type="Rhea" id="RHEA-COMP:10215"/>
        <dbReference type="Rhea" id="RHEA-COMP:10216"/>
        <dbReference type="ChEBI" id="CHEBI:15378"/>
        <dbReference type="ChEBI" id="CHEBI:57856"/>
        <dbReference type="ChEBI" id="CHEBI:59789"/>
        <dbReference type="ChEBI" id="CHEBI:74269"/>
        <dbReference type="ChEBI" id="CHEBI:74481"/>
        <dbReference type="EC" id="2.1.1.173"/>
    </reaction>
</comment>
<keyword evidence="7" id="KW-0694">RNA-binding</keyword>
<dbReference type="InterPro" id="IPR029063">
    <property type="entry name" value="SAM-dependent_MTases_sf"/>
</dbReference>
<dbReference type="InterPro" id="IPR002052">
    <property type="entry name" value="DNA_methylase_N6_adenine_CS"/>
</dbReference>
<comment type="similarity">
    <text evidence="6">Belongs to the methyltransferase superfamily. RlmKL family.</text>
</comment>
<evidence type="ECO:0000256" key="2">
    <source>
        <dbReference type="ARBA" id="ARBA00022552"/>
    </source>
</evidence>
<dbReference type="GO" id="GO:0070043">
    <property type="term" value="F:rRNA (guanine-N7-)-methyltransferase activity"/>
    <property type="evidence" value="ECO:0007669"/>
    <property type="project" value="UniProtKB-UniRule"/>
</dbReference>
<dbReference type="EC" id="2.1.1.173" evidence="6"/>
<dbReference type="EMBL" id="ANIE01000003">
    <property type="protein sequence ID" value="KEF32666.1"/>
    <property type="molecule type" value="Genomic_DNA"/>
</dbReference>
<accession>A0A072N594</accession>
<dbReference type="InterPro" id="IPR017244">
    <property type="entry name" value="23SrRNA_methyltr_KL"/>
</dbReference>
<keyword evidence="3 6" id="KW-0489">Methyltransferase</keyword>
<evidence type="ECO:0000256" key="3">
    <source>
        <dbReference type="ARBA" id="ARBA00022603"/>
    </source>
</evidence>
<dbReference type="InterPro" id="IPR019614">
    <property type="entry name" value="SAM-dep_methyl-trfase"/>
</dbReference>
<dbReference type="SUPFAM" id="SSF53335">
    <property type="entry name" value="S-adenosyl-L-methionine-dependent methyltransferases"/>
    <property type="match status" value="2"/>
</dbReference>
<comment type="caution">
    <text evidence="9">The sequence shown here is derived from an EMBL/GenBank/DDBJ whole genome shotgun (WGS) entry which is preliminary data.</text>
</comment>
<evidence type="ECO:0000256" key="6">
    <source>
        <dbReference type="HAMAP-Rule" id="MF_01858"/>
    </source>
</evidence>
<dbReference type="Gene3D" id="3.30.750.80">
    <property type="entry name" value="RNA methyltransferase domain (HRMD) like"/>
    <property type="match status" value="1"/>
</dbReference>
<dbReference type="GO" id="GO:0003723">
    <property type="term" value="F:RNA binding"/>
    <property type="evidence" value="ECO:0007669"/>
    <property type="project" value="UniProtKB-UniRule"/>
</dbReference>
<comment type="catalytic activity">
    <reaction evidence="6">
        <text>guanosine(2069) in 23S rRNA + S-adenosyl-L-methionine = N(2)-methylguanosine(2069) in 23S rRNA + S-adenosyl-L-homocysteine + H(+)</text>
        <dbReference type="Rhea" id="RHEA:43772"/>
        <dbReference type="Rhea" id="RHEA-COMP:10688"/>
        <dbReference type="Rhea" id="RHEA-COMP:10689"/>
        <dbReference type="ChEBI" id="CHEBI:15378"/>
        <dbReference type="ChEBI" id="CHEBI:57856"/>
        <dbReference type="ChEBI" id="CHEBI:59789"/>
        <dbReference type="ChEBI" id="CHEBI:74269"/>
        <dbReference type="ChEBI" id="CHEBI:74481"/>
        <dbReference type="EC" id="2.1.1.264"/>
    </reaction>
</comment>
<dbReference type="Pfam" id="PF01170">
    <property type="entry name" value="UPF0020"/>
    <property type="match status" value="1"/>
</dbReference>
<dbReference type="InterPro" id="IPR000241">
    <property type="entry name" value="RlmKL-like_Mtase"/>
</dbReference>
<evidence type="ECO:0000256" key="7">
    <source>
        <dbReference type="PROSITE-ProRule" id="PRU00529"/>
    </source>
</evidence>
<gene>
    <name evidence="6" type="primary">rlmL</name>
    <name evidence="9" type="ORF">D777_01300</name>
</gene>
<dbReference type="PANTHER" id="PTHR47313:SF1">
    <property type="entry name" value="RIBOSOMAL RNA LARGE SUBUNIT METHYLTRANSFERASE K_L"/>
    <property type="match status" value="1"/>
</dbReference>
<dbReference type="Pfam" id="PF10672">
    <property type="entry name" value="Methyltrans_SAM"/>
    <property type="match status" value="1"/>
</dbReference>
<proteinExistence type="inferred from homology"/>
<dbReference type="GO" id="GO:0052915">
    <property type="term" value="F:23S rRNA (guanine(2445)-N(2))-methyltransferase activity"/>
    <property type="evidence" value="ECO:0007669"/>
    <property type="project" value="UniProtKB-UniRule"/>
</dbReference>
<organism evidence="9 10">
    <name type="scientific">Marinobacter nitratireducens</name>
    <dbReference type="NCBI Taxonomy" id="1137280"/>
    <lineage>
        <taxon>Bacteria</taxon>
        <taxon>Pseudomonadati</taxon>
        <taxon>Pseudomonadota</taxon>
        <taxon>Gammaproteobacteria</taxon>
        <taxon>Pseudomonadales</taxon>
        <taxon>Marinobacteraceae</taxon>
        <taxon>Marinobacter</taxon>
    </lineage>
</organism>
<dbReference type="InterPro" id="IPR053943">
    <property type="entry name" value="RlmKL-like_Mtase_CS"/>
</dbReference>
<name>A0A072N594_9GAMM</name>
<dbReference type="InterPro" id="IPR054170">
    <property type="entry name" value="RlmL_1st"/>
</dbReference>
<keyword evidence="2 6" id="KW-0698">rRNA processing</keyword>
<dbReference type="PROSITE" id="PS51165">
    <property type="entry name" value="THUMP"/>
    <property type="match status" value="1"/>
</dbReference>
<dbReference type="SMART" id="SM00981">
    <property type="entry name" value="THUMP"/>
    <property type="match status" value="1"/>
</dbReference>
<dbReference type="Gene3D" id="3.30.2130.30">
    <property type="match status" value="1"/>
</dbReference>
<dbReference type="GO" id="GO:0005737">
    <property type="term" value="C:cytoplasm"/>
    <property type="evidence" value="ECO:0007669"/>
    <property type="project" value="UniProtKB-SubCell"/>
</dbReference>
<evidence type="ECO:0000259" key="8">
    <source>
        <dbReference type="PROSITE" id="PS51165"/>
    </source>
</evidence>
<dbReference type="STRING" id="1137280.D777_01300"/>
<dbReference type="InterPro" id="IPR004114">
    <property type="entry name" value="THUMP_dom"/>
</dbReference>
<dbReference type="PANTHER" id="PTHR47313">
    <property type="entry name" value="RIBOSOMAL RNA LARGE SUBUNIT METHYLTRANSFERASE K/L"/>
    <property type="match status" value="1"/>
</dbReference>
<sequence length="748" mass="83332">MAACANSAAIPETYPEYLINQESNLSKSVFFVTCPKGVEYVLADELSTFGLVPVRNAPAGVWVEGSLEAGYRACLWSRLANRVILHIAEVNANSGDQLYDGVVHLDWQQHIPVDGSFRVTFLGQSDAIRNTQFGAQRVKDGIVDRFRTSGGLRPSVDAKNPDIIVSARLNRGRLSLGIDLSGHSLHMRGYRTDKGIAPLKENLAAALLMRAGWPEIAASGGDFVDPMCGSGTLVIEAALMALDLAPGRKQEKFGFEKWPGHQPELWLSLRQEAERRAHEGKQGRIPKFAGFDQDSRVIATAWKNIQRAGLEGVVHVESRPVADLQLEGDWSQAGLVLTNPPYGERLSERKELGGLYHSLGDAVKQAVPGWRLGVFTGAPEYGKSIGLRSYKQYRLFNGKLPAQLLLFEINDANAMTPREPDVPGQITPRIRNQERADMLRNRLKKNLKTVGQWARKQGIGCYRLYDADMPEFALAIDIYEGKVHVQEYAAPKSVDERAARERLAEALAVIPDALGIERDEMVCKQRQRQAGANQYEKQGATGEFFEVHEHGCVLKVNLKDYLDTGLFLDHRPVRHWIQDHAAGKRFLNLFCYTGAATVHAMVGGASRSLSLDMSKTYVGWAQDNLALNGADRKKHRVEQADCLAWLAAKPAQNEVFDLIFMDPPTFSNSARMAGVLDIQKDHGTLIRQAMGRLSSDGLLIFSNNFRRFKLDEALESEFDVVEVSRSTIDKDFQRNQKIHRCWHIRHSG</sequence>
<dbReference type="Pfam" id="PF22020">
    <property type="entry name" value="RlmL_1st"/>
    <property type="match status" value="1"/>
</dbReference>
<evidence type="ECO:0000256" key="4">
    <source>
        <dbReference type="ARBA" id="ARBA00022679"/>
    </source>
</evidence>
<dbReference type="Pfam" id="PF02926">
    <property type="entry name" value="THUMP"/>
    <property type="match status" value="1"/>
</dbReference>
<feature type="domain" description="THUMP" evidence="8">
    <location>
        <begin position="69"/>
        <end position="180"/>
    </location>
</feature>
<keyword evidence="10" id="KW-1185">Reference proteome</keyword>
<comment type="subcellular location">
    <subcellularLocation>
        <location evidence="6">Cytoplasm</location>
    </subcellularLocation>
</comment>
<dbReference type="AlphaFoldDB" id="A0A072N594"/>
<dbReference type="EC" id="2.1.1.264" evidence="6"/>
<evidence type="ECO:0000313" key="10">
    <source>
        <dbReference type="Proteomes" id="UP000035057"/>
    </source>
</evidence>
<dbReference type="HAMAP" id="MF_01858">
    <property type="entry name" value="23SrRNA_methyltr_KL"/>
    <property type="match status" value="1"/>
</dbReference>
<dbReference type="Gene3D" id="3.40.50.150">
    <property type="entry name" value="Vaccinia Virus protein VP39"/>
    <property type="match status" value="2"/>
</dbReference>
<keyword evidence="5 6" id="KW-0949">S-adenosyl-L-methionine</keyword>
<dbReference type="CDD" id="cd02440">
    <property type="entry name" value="AdoMet_MTases"/>
    <property type="match status" value="1"/>
</dbReference>
<keyword evidence="1 6" id="KW-0963">Cytoplasm</keyword>